<evidence type="ECO:0000259" key="10">
    <source>
        <dbReference type="Pfam" id="PF03460"/>
    </source>
</evidence>
<dbReference type="GO" id="GO:0051539">
    <property type="term" value="F:4 iron, 4 sulfur cluster binding"/>
    <property type="evidence" value="ECO:0007669"/>
    <property type="project" value="UniProtKB-KW"/>
</dbReference>
<feature type="domain" description="Nitrite/Sulfite reductase ferredoxin-like" evidence="10">
    <location>
        <begin position="89"/>
        <end position="145"/>
    </location>
</feature>
<dbReference type="GeneID" id="25736833"/>
<dbReference type="AlphaFoldDB" id="A0A0D2NFY9"/>
<dbReference type="GO" id="GO:0016002">
    <property type="term" value="F:sulfite reductase activity"/>
    <property type="evidence" value="ECO:0007669"/>
    <property type="project" value="TreeGrafter"/>
</dbReference>
<dbReference type="GO" id="GO:0046872">
    <property type="term" value="F:metal ion binding"/>
    <property type="evidence" value="ECO:0007669"/>
    <property type="project" value="UniProtKB-KW"/>
</dbReference>
<evidence type="ECO:0000256" key="6">
    <source>
        <dbReference type="ARBA" id="ARBA00023002"/>
    </source>
</evidence>
<evidence type="ECO:0000256" key="1">
    <source>
        <dbReference type="ARBA" id="ARBA00001929"/>
    </source>
</evidence>
<dbReference type="InterPro" id="IPR006067">
    <property type="entry name" value="NO2/SO3_Rdtase_4Fe4S_dom"/>
</dbReference>
<gene>
    <name evidence="11" type="ORF">MNEG_3955</name>
</gene>
<evidence type="ECO:0000256" key="8">
    <source>
        <dbReference type="ARBA" id="ARBA00023014"/>
    </source>
</evidence>
<reference evidence="11 12" key="1">
    <citation type="journal article" date="2013" name="BMC Genomics">
        <title>Reconstruction of the lipid metabolism for the microalga Monoraphidium neglectum from its genome sequence reveals characteristics suitable for biofuel production.</title>
        <authorList>
            <person name="Bogen C."/>
            <person name="Al-Dilaimi A."/>
            <person name="Albersmeier A."/>
            <person name="Wichmann J."/>
            <person name="Grundmann M."/>
            <person name="Rupp O."/>
            <person name="Lauersen K.J."/>
            <person name="Blifernez-Klassen O."/>
            <person name="Kalinowski J."/>
            <person name="Goesmann A."/>
            <person name="Mussgnug J.H."/>
            <person name="Kruse O."/>
        </authorList>
    </citation>
    <scope>NUCLEOTIDE SEQUENCE [LARGE SCALE GENOMIC DNA]</scope>
    <source>
        <strain evidence="11 12">SAG 48.87</strain>
    </source>
</reference>
<dbReference type="Pfam" id="PF01077">
    <property type="entry name" value="NIR_SIR"/>
    <property type="match status" value="1"/>
</dbReference>
<evidence type="ECO:0000313" key="12">
    <source>
        <dbReference type="Proteomes" id="UP000054498"/>
    </source>
</evidence>
<keyword evidence="4" id="KW-0004">4Fe-4S</keyword>
<keyword evidence="7" id="KW-0408">Iron</keyword>
<name>A0A0D2NFY9_9CHLO</name>
<evidence type="ECO:0000256" key="5">
    <source>
        <dbReference type="ARBA" id="ARBA00022723"/>
    </source>
</evidence>
<comment type="cofactor">
    <cofactor evidence="1">
        <name>siroheme</name>
        <dbReference type="ChEBI" id="CHEBI:60052"/>
    </cofactor>
</comment>
<dbReference type="InterPro" id="IPR005117">
    <property type="entry name" value="NiRdtase/SiRdtase_haem-b_fer"/>
</dbReference>
<sequence>MQTVRSSRLRVQRVQAVAVPSKPPTSRLAKRSKVEIIKEQSDYLRHPLMEELVDDKTFINEEAMQLMKFHGSYMQDQREKRAFGQGKFYQFMMRTRQPSGLVTNRLYLVMDDLADKYGNGTLRLTTRQAYQLHGVLKTDLKTVFSTVIKNMGSTLGACGDVNRNVMGPAAPYVNRPEYVLAQQYANDFADLLAPQSGAYYDIWLDGEKFVTQYTENPKVTADRAFNGFGTNFENSPEPIYGTQFLPRKFKIAVTVPGDNSVDIFTNDIGVVVITDAKGELQGFDILVGGGMGRSHRNDDTFPRLADPLGYVDKDDIFHAIKAIVATQPTAGMRASTAGVCFGARHAYSRRPATAARGGRPGCCRAG</sequence>
<dbReference type="GO" id="GO:0000103">
    <property type="term" value="P:sulfate assimilation"/>
    <property type="evidence" value="ECO:0007669"/>
    <property type="project" value="TreeGrafter"/>
</dbReference>
<accession>A0A0D2NFY9</accession>
<dbReference type="OrthoDB" id="1688044at2759"/>
<dbReference type="InterPro" id="IPR036136">
    <property type="entry name" value="Nit/Sulf_reduc_fer-like_dom_sf"/>
</dbReference>
<dbReference type="EC" id="1.8.7.1" evidence="11"/>
<dbReference type="Pfam" id="PF03460">
    <property type="entry name" value="NIR_SIR_ferr"/>
    <property type="match status" value="1"/>
</dbReference>
<feature type="domain" description="Nitrite/sulphite reductase 4Fe-4S" evidence="9">
    <location>
        <begin position="190"/>
        <end position="334"/>
    </location>
</feature>
<dbReference type="SUPFAM" id="SSF55124">
    <property type="entry name" value="Nitrite/Sulfite reductase N-terminal domain-like"/>
    <property type="match status" value="1"/>
</dbReference>
<dbReference type="PANTHER" id="PTHR11493:SF47">
    <property type="entry name" value="SULFITE REDUCTASE [NADPH] SUBUNIT BETA"/>
    <property type="match status" value="1"/>
</dbReference>
<keyword evidence="6 11" id="KW-0560">Oxidoreductase</keyword>
<evidence type="ECO:0000259" key="9">
    <source>
        <dbReference type="Pfam" id="PF01077"/>
    </source>
</evidence>
<dbReference type="Gene3D" id="3.30.413.10">
    <property type="entry name" value="Sulfite Reductase Hemoprotein, domain 1"/>
    <property type="match status" value="1"/>
</dbReference>
<dbReference type="STRING" id="145388.A0A0D2NFY9"/>
<keyword evidence="5" id="KW-0479">Metal-binding</keyword>
<evidence type="ECO:0000256" key="7">
    <source>
        <dbReference type="ARBA" id="ARBA00023004"/>
    </source>
</evidence>
<dbReference type="SUPFAM" id="SSF56014">
    <property type="entry name" value="Nitrite and sulphite reductase 4Fe-4S domain-like"/>
    <property type="match status" value="1"/>
</dbReference>
<comment type="cofactor">
    <cofactor evidence="2">
        <name>[4Fe-4S] cluster</name>
        <dbReference type="ChEBI" id="CHEBI:49883"/>
    </cofactor>
</comment>
<evidence type="ECO:0000256" key="3">
    <source>
        <dbReference type="ARBA" id="ARBA00010429"/>
    </source>
</evidence>
<keyword evidence="8" id="KW-0411">Iron-sulfur</keyword>
<dbReference type="GO" id="GO:0020037">
    <property type="term" value="F:heme binding"/>
    <property type="evidence" value="ECO:0007669"/>
    <property type="project" value="InterPro"/>
</dbReference>
<comment type="similarity">
    <text evidence="3">Belongs to the nitrite and sulfite reductase 4Fe-4S domain family.</text>
</comment>
<evidence type="ECO:0000256" key="4">
    <source>
        <dbReference type="ARBA" id="ARBA00022485"/>
    </source>
</evidence>
<keyword evidence="12" id="KW-1185">Reference proteome</keyword>
<protein>
    <submittedName>
        <fullName evidence="11">Nitrite/sulphite reductase</fullName>
        <ecNumber evidence="11">1.8.7.1</ecNumber>
    </submittedName>
</protein>
<dbReference type="InterPro" id="IPR045169">
    <property type="entry name" value="NO2/SO3_Rdtase_4Fe4S_prot"/>
</dbReference>
<dbReference type="RefSeq" id="XP_013903020.1">
    <property type="nucleotide sequence ID" value="XM_014047566.1"/>
</dbReference>
<evidence type="ECO:0000313" key="11">
    <source>
        <dbReference type="EMBL" id="KIZ04001.1"/>
    </source>
</evidence>
<organism evidence="11 12">
    <name type="scientific">Monoraphidium neglectum</name>
    <dbReference type="NCBI Taxonomy" id="145388"/>
    <lineage>
        <taxon>Eukaryota</taxon>
        <taxon>Viridiplantae</taxon>
        <taxon>Chlorophyta</taxon>
        <taxon>core chlorophytes</taxon>
        <taxon>Chlorophyceae</taxon>
        <taxon>CS clade</taxon>
        <taxon>Sphaeropleales</taxon>
        <taxon>Selenastraceae</taxon>
        <taxon>Monoraphidium</taxon>
    </lineage>
</organism>
<dbReference type="PANTHER" id="PTHR11493">
    <property type="entry name" value="SULFITE REDUCTASE [NADPH] SUBUNIT BETA-RELATED"/>
    <property type="match status" value="1"/>
</dbReference>
<proteinExistence type="inferred from homology"/>
<dbReference type="GO" id="GO:0050311">
    <property type="term" value="F:sulfite reductase (ferredoxin) activity"/>
    <property type="evidence" value="ECO:0007669"/>
    <property type="project" value="UniProtKB-EC"/>
</dbReference>
<dbReference type="FunFam" id="3.30.413.10:FF:000008">
    <property type="entry name" value="Sulfite reductase [ferredoxin], chloroplastic"/>
    <property type="match status" value="1"/>
</dbReference>
<dbReference type="GO" id="GO:0009570">
    <property type="term" value="C:chloroplast stroma"/>
    <property type="evidence" value="ECO:0007669"/>
    <property type="project" value="TreeGrafter"/>
</dbReference>
<dbReference type="EMBL" id="KK100744">
    <property type="protein sequence ID" value="KIZ04001.1"/>
    <property type="molecule type" value="Genomic_DNA"/>
</dbReference>
<evidence type="ECO:0000256" key="2">
    <source>
        <dbReference type="ARBA" id="ARBA00001966"/>
    </source>
</evidence>
<dbReference type="KEGG" id="mng:MNEG_3955"/>
<dbReference type="Proteomes" id="UP000054498">
    <property type="component" value="Unassembled WGS sequence"/>
</dbReference>
<dbReference type="GO" id="GO:0009337">
    <property type="term" value="C:sulfite reductase complex (NADPH)"/>
    <property type="evidence" value="ECO:0007669"/>
    <property type="project" value="TreeGrafter"/>
</dbReference>
<dbReference type="InterPro" id="IPR045854">
    <property type="entry name" value="NO2/SO3_Rdtase_4Fe4S_sf"/>
</dbReference>